<organism evidence="2 3">
    <name type="scientific">Trichocladium antarcticum</name>
    <dbReference type="NCBI Taxonomy" id="1450529"/>
    <lineage>
        <taxon>Eukaryota</taxon>
        <taxon>Fungi</taxon>
        <taxon>Dikarya</taxon>
        <taxon>Ascomycota</taxon>
        <taxon>Pezizomycotina</taxon>
        <taxon>Sordariomycetes</taxon>
        <taxon>Sordariomycetidae</taxon>
        <taxon>Sordariales</taxon>
        <taxon>Chaetomiaceae</taxon>
        <taxon>Trichocladium</taxon>
    </lineage>
</organism>
<reference evidence="2" key="2">
    <citation type="submission" date="2023-05" db="EMBL/GenBank/DDBJ databases">
        <authorList>
            <consortium name="Lawrence Berkeley National Laboratory"/>
            <person name="Steindorff A."/>
            <person name="Hensen N."/>
            <person name="Bonometti L."/>
            <person name="Westerberg I."/>
            <person name="Brannstrom I.O."/>
            <person name="Guillou S."/>
            <person name="Cros-Aarteil S."/>
            <person name="Calhoun S."/>
            <person name="Haridas S."/>
            <person name="Kuo A."/>
            <person name="Mondo S."/>
            <person name="Pangilinan J."/>
            <person name="Riley R."/>
            <person name="Labutti K."/>
            <person name="Andreopoulos B."/>
            <person name="Lipzen A."/>
            <person name="Chen C."/>
            <person name="Yanf M."/>
            <person name="Daum C."/>
            <person name="Ng V."/>
            <person name="Clum A."/>
            <person name="Ohm R."/>
            <person name="Martin F."/>
            <person name="Silar P."/>
            <person name="Natvig D."/>
            <person name="Lalanne C."/>
            <person name="Gautier V."/>
            <person name="Ament-Velasquez S.L."/>
            <person name="Kruys A."/>
            <person name="Hutchinson M.I."/>
            <person name="Powell A.J."/>
            <person name="Barry K."/>
            <person name="Miller A.N."/>
            <person name="Grigoriev I.V."/>
            <person name="Debuchy R."/>
            <person name="Gladieux P."/>
            <person name="Thoren M.H."/>
            <person name="Johannesson H."/>
        </authorList>
    </citation>
    <scope>NUCLEOTIDE SEQUENCE</scope>
    <source>
        <strain evidence="2">CBS 123565</strain>
    </source>
</reference>
<gene>
    <name evidence="2" type="ORF">BT67DRAFT_224219</name>
</gene>
<keyword evidence="3" id="KW-1185">Reference proteome</keyword>
<feature type="compositionally biased region" description="Basic residues" evidence="1">
    <location>
        <begin position="235"/>
        <end position="244"/>
    </location>
</feature>
<protein>
    <submittedName>
        <fullName evidence="2">Uncharacterized protein</fullName>
    </submittedName>
</protein>
<proteinExistence type="predicted"/>
<feature type="compositionally biased region" description="Gly residues" evidence="1">
    <location>
        <begin position="184"/>
        <end position="193"/>
    </location>
</feature>
<dbReference type="EMBL" id="MU853438">
    <property type="protein sequence ID" value="KAK4130294.1"/>
    <property type="molecule type" value="Genomic_DNA"/>
</dbReference>
<feature type="compositionally biased region" description="Basic and acidic residues" evidence="1">
    <location>
        <begin position="94"/>
        <end position="105"/>
    </location>
</feature>
<name>A0AAN6UCM2_9PEZI</name>
<sequence>MSRITSKRVEKQLPIPRKSSQKAPGQAPSRARRLAKNKTRNAEAAPETQGQPPVTRARARASALRPDTGKLRNSSEKAGGAALETSPKLRTRTLRSDTRKLRIPSDKAGSAALETSPKLRTRTLQHDLKKLRNSSEKAGSATLETSPKLRASTLRADLRRLSGRAQQSQVRLAPPSDVKPRANTGGGLAGNDGDGTTKSAPKQRSDNLPHGAPTKPESGLSNARKSASSAAPSGRPRKIPRQHKSASGVAAGRTISPTSSSQQVANKPLPAIAELLRNHATACPGTGNQQRQPVSTAGTRKTNALLPAPSVHPTIHTLPQYDAAMFAVKRQGSETTDDEKPVPLKRAMRRTQKLQLALLRGGPP</sequence>
<reference evidence="2" key="1">
    <citation type="journal article" date="2023" name="Mol. Phylogenet. Evol.">
        <title>Genome-scale phylogeny and comparative genomics of the fungal order Sordariales.</title>
        <authorList>
            <person name="Hensen N."/>
            <person name="Bonometti L."/>
            <person name="Westerberg I."/>
            <person name="Brannstrom I.O."/>
            <person name="Guillou S."/>
            <person name="Cros-Aarteil S."/>
            <person name="Calhoun S."/>
            <person name="Haridas S."/>
            <person name="Kuo A."/>
            <person name="Mondo S."/>
            <person name="Pangilinan J."/>
            <person name="Riley R."/>
            <person name="LaButti K."/>
            <person name="Andreopoulos B."/>
            <person name="Lipzen A."/>
            <person name="Chen C."/>
            <person name="Yan M."/>
            <person name="Daum C."/>
            <person name="Ng V."/>
            <person name="Clum A."/>
            <person name="Steindorff A."/>
            <person name="Ohm R.A."/>
            <person name="Martin F."/>
            <person name="Silar P."/>
            <person name="Natvig D.O."/>
            <person name="Lalanne C."/>
            <person name="Gautier V."/>
            <person name="Ament-Velasquez S.L."/>
            <person name="Kruys A."/>
            <person name="Hutchinson M.I."/>
            <person name="Powell A.J."/>
            <person name="Barry K."/>
            <person name="Miller A.N."/>
            <person name="Grigoriev I.V."/>
            <person name="Debuchy R."/>
            <person name="Gladieux P."/>
            <person name="Hiltunen Thoren M."/>
            <person name="Johannesson H."/>
        </authorList>
    </citation>
    <scope>NUCLEOTIDE SEQUENCE</scope>
    <source>
        <strain evidence="2">CBS 123565</strain>
    </source>
</reference>
<feature type="compositionally biased region" description="Polar residues" evidence="1">
    <location>
        <begin position="255"/>
        <end position="265"/>
    </location>
</feature>
<accession>A0AAN6UCM2</accession>
<comment type="caution">
    <text evidence="2">The sequence shown here is derived from an EMBL/GenBank/DDBJ whole genome shotgun (WGS) entry which is preliminary data.</text>
</comment>
<evidence type="ECO:0000256" key="1">
    <source>
        <dbReference type="SAM" id="MobiDB-lite"/>
    </source>
</evidence>
<feature type="compositionally biased region" description="Basic residues" evidence="1">
    <location>
        <begin position="30"/>
        <end position="39"/>
    </location>
</feature>
<feature type="region of interest" description="Disordered" evidence="1">
    <location>
        <begin position="1"/>
        <end position="265"/>
    </location>
</feature>
<feature type="compositionally biased region" description="Basic and acidic residues" evidence="1">
    <location>
        <begin position="124"/>
        <end position="135"/>
    </location>
</feature>
<evidence type="ECO:0000313" key="2">
    <source>
        <dbReference type="EMBL" id="KAK4130294.1"/>
    </source>
</evidence>
<dbReference type="AlphaFoldDB" id="A0AAN6UCM2"/>
<evidence type="ECO:0000313" key="3">
    <source>
        <dbReference type="Proteomes" id="UP001304895"/>
    </source>
</evidence>
<dbReference type="Proteomes" id="UP001304895">
    <property type="component" value="Unassembled WGS sequence"/>
</dbReference>
<feature type="compositionally biased region" description="Low complexity" evidence="1">
    <location>
        <begin position="223"/>
        <end position="234"/>
    </location>
</feature>